<dbReference type="PANTHER" id="PTHR43003:SF6">
    <property type="entry name" value="DNA GLYCOSYLASE"/>
    <property type="match status" value="1"/>
</dbReference>
<evidence type="ECO:0000256" key="5">
    <source>
        <dbReference type="SAM" id="MobiDB-lite"/>
    </source>
</evidence>
<dbReference type="CDD" id="cd00056">
    <property type="entry name" value="ENDO3c"/>
    <property type="match status" value="1"/>
</dbReference>
<feature type="compositionally biased region" description="Basic and acidic residues" evidence="5">
    <location>
        <begin position="1"/>
        <end position="10"/>
    </location>
</feature>
<dbReference type="EC" id="3.2.2.21" evidence="2"/>
<dbReference type="Gene3D" id="1.10.340.30">
    <property type="entry name" value="Hypothetical protein, domain 2"/>
    <property type="match status" value="1"/>
</dbReference>
<evidence type="ECO:0000256" key="4">
    <source>
        <dbReference type="ARBA" id="ARBA00023204"/>
    </source>
</evidence>
<reference evidence="7" key="1">
    <citation type="journal article" date="2019" name="Int. J. Syst. Evol. Microbiol.">
        <title>The Global Catalogue of Microorganisms (GCM) 10K type strain sequencing project: providing services to taxonomists for standard genome sequencing and annotation.</title>
        <authorList>
            <consortium name="The Broad Institute Genomics Platform"/>
            <consortium name="The Broad Institute Genome Sequencing Center for Infectious Disease"/>
            <person name="Wu L."/>
            <person name="Ma J."/>
        </authorList>
    </citation>
    <scope>NUCLEOTIDE SEQUENCE [LARGE SCALE GENOMIC DNA]</scope>
    <source>
        <strain evidence="7">CECT 7649</strain>
    </source>
</reference>
<organism evidence="6 7">
    <name type="scientific">Sphaerisporangium rhizosphaerae</name>
    <dbReference type="NCBI Taxonomy" id="2269375"/>
    <lineage>
        <taxon>Bacteria</taxon>
        <taxon>Bacillati</taxon>
        <taxon>Actinomycetota</taxon>
        <taxon>Actinomycetes</taxon>
        <taxon>Streptosporangiales</taxon>
        <taxon>Streptosporangiaceae</taxon>
        <taxon>Sphaerisporangium</taxon>
    </lineage>
</organism>
<dbReference type="Proteomes" id="UP001596496">
    <property type="component" value="Unassembled WGS sequence"/>
</dbReference>
<feature type="region of interest" description="Disordered" evidence="5">
    <location>
        <begin position="1"/>
        <end position="30"/>
    </location>
</feature>
<dbReference type="InterPro" id="IPR003265">
    <property type="entry name" value="HhH-GPD_domain"/>
</dbReference>
<evidence type="ECO:0000313" key="6">
    <source>
        <dbReference type="EMBL" id="MFC7382379.1"/>
    </source>
</evidence>
<dbReference type="PANTHER" id="PTHR43003">
    <property type="entry name" value="DNA-3-METHYLADENINE GLYCOSYLASE"/>
    <property type="match status" value="1"/>
</dbReference>
<dbReference type="EMBL" id="JBHTCG010000005">
    <property type="protein sequence ID" value="MFC7382379.1"/>
    <property type="molecule type" value="Genomic_DNA"/>
</dbReference>
<evidence type="ECO:0000256" key="3">
    <source>
        <dbReference type="ARBA" id="ARBA00022763"/>
    </source>
</evidence>
<dbReference type="InterPro" id="IPR011257">
    <property type="entry name" value="DNA_glycosylase"/>
</dbReference>
<comment type="caution">
    <text evidence="6">The sequence shown here is derived from an EMBL/GenBank/DDBJ whole genome shotgun (WGS) entry which is preliminary data.</text>
</comment>
<evidence type="ECO:0000256" key="2">
    <source>
        <dbReference type="ARBA" id="ARBA00012000"/>
    </source>
</evidence>
<keyword evidence="7" id="KW-1185">Reference proteome</keyword>
<accession>A0ABW2P0Z4</accession>
<proteinExistence type="predicted"/>
<dbReference type="InterPro" id="IPR051912">
    <property type="entry name" value="Alkylbase_DNA_Glycosylase/TA"/>
</dbReference>
<evidence type="ECO:0000256" key="1">
    <source>
        <dbReference type="ARBA" id="ARBA00000086"/>
    </source>
</evidence>
<protein>
    <recommendedName>
        <fullName evidence="2">DNA-3-methyladenine glycosylase II</fullName>
        <ecNumber evidence="2">3.2.2.21</ecNumber>
    </recommendedName>
</protein>
<dbReference type="RefSeq" id="WP_380825602.1">
    <property type="nucleotide sequence ID" value="NZ_JBHTCG010000005.1"/>
</dbReference>
<dbReference type="SUPFAM" id="SSF48150">
    <property type="entry name" value="DNA-glycosylase"/>
    <property type="match status" value="1"/>
</dbReference>
<keyword evidence="3" id="KW-0227">DNA damage</keyword>
<keyword evidence="4" id="KW-0234">DNA repair</keyword>
<comment type="catalytic activity">
    <reaction evidence="1">
        <text>Hydrolysis of alkylated DNA, releasing 3-methyladenine, 3-methylguanine, 7-methylguanine and 7-methyladenine.</text>
        <dbReference type="EC" id="3.2.2.21"/>
    </reaction>
</comment>
<sequence>MRERRWRPDAPADVESAMAPHRRGGGDPAWQLTADRAIWRTSRTPEGPGTLRVTVEPRARTVVAHAWGPGAGWMLETLPDLLGAHDRVGDFARLMGALGPEGHALVRELASRHAGLRVGRTLRVFEALVPAVLEQKVVGREAWRAWRWLLSRYGDPAPGPAPATMRVFPEPEVWRAIPSWDWHRAGAEAVRARTIVNAALHAAKLEAAGEAEADRLLRALPGVGVWTSAEVRQRAYGDPDAVSVGDYHLPSLVGWSLTGRKTDDAGMLELLSPYRGHRHRIVRLLELGGRRPPARGPRMAARDYRSF</sequence>
<evidence type="ECO:0000313" key="7">
    <source>
        <dbReference type="Proteomes" id="UP001596496"/>
    </source>
</evidence>
<gene>
    <name evidence="6" type="ORF">ACFQSB_09215</name>
</gene>
<name>A0ABW2P0Z4_9ACTN</name>